<evidence type="ECO:0000313" key="2">
    <source>
        <dbReference type="Proteomes" id="UP000199221"/>
    </source>
</evidence>
<evidence type="ECO:0000313" key="1">
    <source>
        <dbReference type="EMBL" id="SEQ15924.1"/>
    </source>
</evidence>
<organism evidence="1 2">
    <name type="scientific">Pseudomonas soli</name>
    <dbReference type="NCBI Taxonomy" id="1306993"/>
    <lineage>
        <taxon>Bacteria</taxon>
        <taxon>Pseudomonadati</taxon>
        <taxon>Pseudomonadota</taxon>
        <taxon>Gammaproteobacteria</taxon>
        <taxon>Pseudomonadales</taxon>
        <taxon>Pseudomonadaceae</taxon>
        <taxon>Pseudomonas</taxon>
    </lineage>
</organism>
<protein>
    <submittedName>
        <fullName evidence="1">Uncharacterized protein</fullName>
    </submittedName>
</protein>
<dbReference type="Proteomes" id="UP000199221">
    <property type="component" value="Unassembled WGS sequence"/>
</dbReference>
<sequence length="32" mass="3604">MALIAQRVELARNGANDKIICRMQSGWVVMKT</sequence>
<dbReference type="EMBL" id="FOEQ01000002">
    <property type="protein sequence ID" value="SEQ15924.1"/>
    <property type="molecule type" value="Genomic_DNA"/>
</dbReference>
<dbReference type="AlphaFoldDB" id="A0A1H9DQY2"/>
<name>A0A1H9DQY2_9PSED</name>
<proteinExistence type="predicted"/>
<accession>A0A1H9DQY2</accession>
<gene>
    <name evidence="1" type="ORF">SAMN05216230_10275</name>
</gene>
<reference evidence="1 2" key="1">
    <citation type="submission" date="2016-10" db="EMBL/GenBank/DDBJ databases">
        <authorList>
            <person name="de Groot N.N."/>
        </authorList>
    </citation>
    <scope>NUCLEOTIDE SEQUENCE [LARGE SCALE GENOMIC DNA]</scope>
    <source>
        <strain evidence="1 2">LMG 27941</strain>
    </source>
</reference>